<evidence type="ECO:0000256" key="4">
    <source>
        <dbReference type="ARBA" id="ARBA00023136"/>
    </source>
</evidence>
<sequence length="436" mass="46844">MAPTDKNAAPAPCENEAPNNPLILRTALVIAVIGASGAFQAYTQKTALGSLLVHGSAVLSATLALVYFLDRRYSRNASWPVFTLLIAAGVPATSWYWSTLPRNSAVAGIVIVCLAITGIMVARELTFPVRVRTVAVTLLVLLVLSLMVVVLDPSTGIDVDTRAVAYRGIFTHKNTLGRMAAIEVVLVAVMLMLPDVKRIPWVAALAVAGIVLFEARSQTSLVAAGIALATVLALKCLRRTPNARLASTVIIGLYIGVSGAMKVLGPDVAALLSRDVTLTGRLHLWTVSEYYAEQRPLLGWGFGSVWAPDSVVGQMIRSKLSFPATSAHNGMLDIRLQIGWIGFLLLLAGYYLLLNTALGRARSRTEYIAVVAIMVLVFSMDLTESTLFFGAMWLIAWVFLAPYGPSTHRSHSAGNAELSIRRGRAYGFAPERRGGQ</sequence>
<gene>
    <name evidence="6" type="ORF">CHR55_28180</name>
</gene>
<accession>A0A2A5J485</accession>
<dbReference type="Proteomes" id="UP000230886">
    <property type="component" value="Unassembled WGS sequence"/>
</dbReference>
<dbReference type="GO" id="GO:0016020">
    <property type="term" value="C:membrane"/>
    <property type="evidence" value="ECO:0007669"/>
    <property type="project" value="UniProtKB-SubCell"/>
</dbReference>
<proteinExistence type="predicted"/>
<keyword evidence="2" id="KW-0812">Transmembrane</keyword>
<evidence type="ECO:0000256" key="3">
    <source>
        <dbReference type="ARBA" id="ARBA00022989"/>
    </source>
</evidence>
<evidence type="ECO:0000313" key="7">
    <source>
        <dbReference type="Proteomes" id="UP000230886"/>
    </source>
</evidence>
<comment type="subcellular location">
    <subcellularLocation>
        <location evidence="1">Membrane</location>
        <topology evidence="1">Multi-pass membrane protein</topology>
    </subcellularLocation>
</comment>
<dbReference type="InterPro" id="IPR007016">
    <property type="entry name" value="O-antigen_ligase-rel_domated"/>
</dbReference>
<keyword evidence="4" id="KW-0472">Membrane</keyword>
<comment type="caution">
    <text evidence="6">The sequence shown here is derived from an EMBL/GenBank/DDBJ whole genome shotgun (WGS) entry which is preliminary data.</text>
</comment>
<reference evidence="6 7" key="1">
    <citation type="submission" date="2017-07" db="EMBL/GenBank/DDBJ databases">
        <title>Draft sequence of Rhodococcus enclensis 23b-28.</title>
        <authorList>
            <person name="Besaury L."/>
            <person name="Sancelme M."/>
            <person name="Amato P."/>
            <person name="Lallement A."/>
            <person name="Delort A.-M."/>
        </authorList>
    </citation>
    <scope>NUCLEOTIDE SEQUENCE [LARGE SCALE GENOMIC DNA]</scope>
    <source>
        <strain evidence="6 7">23b-28</strain>
    </source>
</reference>
<dbReference type="AlphaFoldDB" id="A0A2A5J485"/>
<evidence type="ECO:0000313" key="6">
    <source>
        <dbReference type="EMBL" id="PCK24037.1"/>
    </source>
</evidence>
<feature type="domain" description="O-antigen ligase-related" evidence="5">
    <location>
        <begin position="204"/>
        <end position="347"/>
    </location>
</feature>
<organism evidence="6 7">
    <name type="scientific">Rhodococcus qingshengii</name>
    <dbReference type="NCBI Taxonomy" id="334542"/>
    <lineage>
        <taxon>Bacteria</taxon>
        <taxon>Bacillati</taxon>
        <taxon>Actinomycetota</taxon>
        <taxon>Actinomycetes</taxon>
        <taxon>Mycobacteriales</taxon>
        <taxon>Nocardiaceae</taxon>
        <taxon>Rhodococcus</taxon>
        <taxon>Rhodococcus erythropolis group</taxon>
    </lineage>
</organism>
<name>A0A2A5J485_RHOSG</name>
<dbReference type="PANTHER" id="PTHR37422">
    <property type="entry name" value="TEICHURONIC ACID BIOSYNTHESIS PROTEIN TUAE"/>
    <property type="match status" value="1"/>
</dbReference>
<protein>
    <submittedName>
        <fullName evidence="6">Polysaccharide biosynthesis protein</fullName>
    </submittedName>
</protein>
<dbReference type="Pfam" id="PF04932">
    <property type="entry name" value="Wzy_C"/>
    <property type="match status" value="1"/>
</dbReference>
<evidence type="ECO:0000256" key="2">
    <source>
        <dbReference type="ARBA" id="ARBA00022692"/>
    </source>
</evidence>
<dbReference type="EMBL" id="NOVD01000039">
    <property type="protein sequence ID" value="PCK24037.1"/>
    <property type="molecule type" value="Genomic_DNA"/>
</dbReference>
<dbReference type="PANTHER" id="PTHR37422:SF17">
    <property type="entry name" value="O-ANTIGEN LIGASE"/>
    <property type="match status" value="1"/>
</dbReference>
<keyword evidence="3" id="KW-1133">Transmembrane helix</keyword>
<dbReference type="InterPro" id="IPR051533">
    <property type="entry name" value="WaaL-like"/>
</dbReference>
<evidence type="ECO:0000256" key="1">
    <source>
        <dbReference type="ARBA" id="ARBA00004141"/>
    </source>
</evidence>
<evidence type="ECO:0000259" key="5">
    <source>
        <dbReference type="Pfam" id="PF04932"/>
    </source>
</evidence>
<dbReference type="RefSeq" id="WP_021343202.1">
    <property type="nucleotide sequence ID" value="NZ_CP092101.1"/>
</dbReference>